<keyword evidence="2" id="KW-1185">Reference proteome</keyword>
<sequence length="89" mass="9599">MPGVTWGWEYIPDEETVASGAPAAFLDEVAKTADELVRAAEALHLHGPAYEGTDEGAKHAFVAGGFFVYMVTPRSERVTVWQVAPDPLP</sequence>
<comment type="caution">
    <text evidence="1">The sequence shown here is derived from an EMBL/GenBank/DDBJ whole genome shotgun (WGS) entry which is preliminary data.</text>
</comment>
<accession>A0ABW0XMP9</accession>
<dbReference type="Proteomes" id="UP001596183">
    <property type="component" value="Unassembled WGS sequence"/>
</dbReference>
<proteinExistence type="predicted"/>
<protein>
    <submittedName>
        <fullName evidence="1">Uncharacterized protein</fullName>
    </submittedName>
</protein>
<gene>
    <name evidence="1" type="ORF">ACFP2V_06540</name>
</gene>
<dbReference type="RefSeq" id="WP_381206799.1">
    <property type="nucleotide sequence ID" value="NZ_JBHSPC010000015.1"/>
</dbReference>
<dbReference type="EMBL" id="JBHSPC010000015">
    <property type="protein sequence ID" value="MFC5669781.1"/>
    <property type="molecule type" value="Genomic_DNA"/>
</dbReference>
<organism evidence="1 2">
    <name type="scientific">Streptomyces incanus</name>
    <dbReference type="NCBI Taxonomy" id="887453"/>
    <lineage>
        <taxon>Bacteria</taxon>
        <taxon>Bacillati</taxon>
        <taxon>Actinomycetota</taxon>
        <taxon>Actinomycetes</taxon>
        <taxon>Kitasatosporales</taxon>
        <taxon>Streptomycetaceae</taxon>
        <taxon>Streptomyces</taxon>
    </lineage>
</organism>
<evidence type="ECO:0000313" key="1">
    <source>
        <dbReference type="EMBL" id="MFC5669781.1"/>
    </source>
</evidence>
<name>A0ABW0XMP9_9ACTN</name>
<reference evidence="2" key="1">
    <citation type="journal article" date="2019" name="Int. J. Syst. Evol. Microbiol.">
        <title>The Global Catalogue of Microorganisms (GCM) 10K type strain sequencing project: providing services to taxonomists for standard genome sequencing and annotation.</title>
        <authorList>
            <consortium name="The Broad Institute Genomics Platform"/>
            <consortium name="The Broad Institute Genome Sequencing Center for Infectious Disease"/>
            <person name="Wu L."/>
            <person name="Ma J."/>
        </authorList>
    </citation>
    <scope>NUCLEOTIDE SEQUENCE [LARGE SCALE GENOMIC DNA]</scope>
    <source>
        <strain evidence="2">JCM 13852</strain>
    </source>
</reference>
<evidence type="ECO:0000313" key="2">
    <source>
        <dbReference type="Proteomes" id="UP001596183"/>
    </source>
</evidence>